<reference evidence="1 2" key="1">
    <citation type="submission" date="2016-09" db="EMBL/GenBank/DDBJ databases">
        <title>Draft Genome Sequence of four Alteromonas macleodii strains isolated from copper coupons and grown long-term at elevated copper levels.</title>
        <authorList>
            <person name="Cusick K."/>
            <person name="Dale J."/>
            <person name="Little B."/>
            <person name="Biffinger J."/>
        </authorList>
    </citation>
    <scope>NUCLEOTIDE SEQUENCE [LARGE SCALE GENOMIC DNA]</scope>
    <source>
        <strain evidence="1 2">KCP01</strain>
    </source>
</reference>
<protein>
    <recommendedName>
        <fullName evidence="3">Transposase</fullName>
    </recommendedName>
</protein>
<evidence type="ECO:0008006" key="3">
    <source>
        <dbReference type="Google" id="ProtNLM"/>
    </source>
</evidence>
<organism evidence="1 2">
    <name type="scientific">Alteromonas macleodii</name>
    <name type="common">Pseudoalteromonas macleodii</name>
    <dbReference type="NCBI Taxonomy" id="28108"/>
    <lineage>
        <taxon>Bacteria</taxon>
        <taxon>Pseudomonadati</taxon>
        <taxon>Pseudomonadota</taxon>
        <taxon>Gammaproteobacteria</taxon>
        <taxon>Alteromonadales</taxon>
        <taxon>Alteromonadaceae</taxon>
        <taxon>Alteromonas/Salinimonas group</taxon>
        <taxon>Alteromonas</taxon>
    </lineage>
</organism>
<sequence>MLNFAVLFYRKARLTLVNIWHRLILGENYYLEKRLHKTTQH</sequence>
<proteinExistence type="predicted"/>
<dbReference type="Proteomes" id="UP000095392">
    <property type="component" value="Unassembled WGS sequence"/>
</dbReference>
<evidence type="ECO:0000313" key="1">
    <source>
        <dbReference type="EMBL" id="OES26209.1"/>
    </source>
</evidence>
<evidence type="ECO:0000313" key="2">
    <source>
        <dbReference type="Proteomes" id="UP000095392"/>
    </source>
</evidence>
<gene>
    <name evidence="1" type="ORF">BFV95_3833</name>
</gene>
<keyword evidence="2" id="KW-1185">Reference proteome</keyword>
<accession>A0AB36FM58</accession>
<dbReference type="AlphaFoldDB" id="A0AB36FM58"/>
<name>A0AB36FM58_ALTMA</name>
<comment type="caution">
    <text evidence="1">The sequence shown here is derived from an EMBL/GenBank/DDBJ whole genome shotgun (WGS) entry which is preliminary data.</text>
</comment>
<dbReference type="EMBL" id="MIPY01000035">
    <property type="protein sequence ID" value="OES26209.1"/>
    <property type="molecule type" value="Genomic_DNA"/>
</dbReference>